<sequence length="130" mass="14460">MTIDVAAYDQPDYSPPNLRIEVLLLPDHQNLNVIGTTGYLNDHSQDFLSKFPTVQRILTWYFIPDTLDPITATSGPKQLPTHTLSEGCTEFVKKRWADPKALFLTVCNGSLVLAQTGVLDGTTSAPTKWR</sequence>
<reference evidence="2" key="2">
    <citation type="submission" date="2015-01" db="EMBL/GenBank/DDBJ databases">
        <title>Evolutionary Origins and Diversification of the Mycorrhizal Mutualists.</title>
        <authorList>
            <consortium name="DOE Joint Genome Institute"/>
            <consortium name="Mycorrhizal Genomics Consortium"/>
            <person name="Kohler A."/>
            <person name="Kuo A."/>
            <person name="Nagy L.G."/>
            <person name="Floudas D."/>
            <person name="Copeland A."/>
            <person name="Barry K.W."/>
            <person name="Cichocki N."/>
            <person name="Veneault-Fourrey C."/>
            <person name="LaButti K."/>
            <person name="Lindquist E.A."/>
            <person name="Lipzen A."/>
            <person name="Lundell T."/>
            <person name="Morin E."/>
            <person name="Murat C."/>
            <person name="Riley R."/>
            <person name="Ohm R."/>
            <person name="Sun H."/>
            <person name="Tunlid A."/>
            <person name="Henrissat B."/>
            <person name="Grigoriev I.V."/>
            <person name="Hibbett D.S."/>
            <person name="Martin F."/>
        </authorList>
    </citation>
    <scope>NUCLEOTIDE SEQUENCE [LARGE SCALE GENOMIC DNA]</scope>
    <source>
        <strain evidence="2">LaAM-08-1</strain>
    </source>
</reference>
<protein>
    <recommendedName>
        <fullName evidence="3">DJ-1/PfpI domain-containing protein</fullName>
    </recommendedName>
</protein>
<evidence type="ECO:0008006" key="3">
    <source>
        <dbReference type="Google" id="ProtNLM"/>
    </source>
</evidence>
<dbReference type="InterPro" id="IPR029062">
    <property type="entry name" value="Class_I_gatase-like"/>
</dbReference>
<proteinExistence type="predicted"/>
<reference evidence="1 2" key="1">
    <citation type="submission" date="2014-04" db="EMBL/GenBank/DDBJ databases">
        <authorList>
            <consortium name="DOE Joint Genome Institute"/>
            <person name="Kuo A."/>
            <person name="Kohler A."/>
            <person name="Nagy L.G."/>
            <person name="Floudas D."/>
            <person name="Copeland A."/>
            <person name="Barry K.W."/>
            <person name="Cichocki N."/>
            <person name="Veneault-Fourrey C."/>
            <person name="LaButti K."/>
            <person name="Lindquist E.A."/>
            <person name="Lipzen A."/>
            <person name="Lundell T."/>
            <person name="Morin E."/>
            <person name="Murat C."/>
            <person name="Sun H."/>
            <person name="Tunlid A."/>
            <person name="Henrissat B."/>
            <person name="Grigoriev I.V."/>
            <person name="Hibbett D.S."/>
            <person name="Martin F."/>
            <person name="Nordberg H.P."/>
            <person name="Cantor M.N."/>
            <person name="Hua S.X."/>
        </authorList>
    </citation>
    <scope>NUCLEOTIDE SEQUENCE [LARGE SCALE GENOMIC DNA]</scope>
    <source>
        <strain evidence="1 2">LaAM-08-1</strain>
    </source>
</reference>
<accession>A0A0C9XLL0</accession>
<dbReference type="SUPFAM" id="SSF52317">
    <property type="entry name" value="Class I glutamine amidotransferase-like"/>
    <property type="match status" value="1"/>
</dbReference>
<organism evidence="1 2">
    <name type="scientific">Laccaria amethystina LaAM-08-1</name>
    <dbReference type="NCBI Taxonomy" id="1095629"/>
    <lineage>
        <taxon>Eukaryota</taxon>
        <taxon>Fungi</taxon>
        <taxon>Dikarya</taxon>
        <taxon>Basidiomycota</taxon>
        <taxon>Agaricomycotina</taxon>
        <taxon>Agaricomycetes</taxon>
        <taxon>Agaricomycetidae</taxon>
        <taxon>Agaricales</taxon>
        <taxon>Agaricineae</taxon>
        <taxon>Hydnangiaceae</taxon>
        <taxon>Laccaria</taxon>
    </lineage>
</organism>
<dbReference type="Gene3D" id="3.40.50.880">
    <property type="match status" value="1"/>
</dbReference>
<dbReference type="Proteomes" id="UP000054477">
    <property type="component" value="Unassembled WGS sequence"/>
</dbReference>
<dbReference type="AlphaFoldDB" id="A0A0C9XLL0"/>
<dbReference type="EMBL" id="KN838704">
    <property type="protein sequence ID" value="KIJ97002.1"/>
    <property type="molecule type" value="Genomic_DNA"/>
</dbReference>
<evidence type="ECO:0000313" key="2">
    <source>
        <dbReference type="Proteomes" id="UP000054477"/>
    </source>
</evidence>
<dbReference type="OrthoDB" id="543156at2759"/>
<keyword evidence="2" id="KW-1185">Reference proteome</keyword>
<dbReference type="HOGENOM" id="CLU_1938499_0_0_1"/>
<gene>
    <name evidence="1" type="ORF">K443DRAFT_10190</name>
</gene>
<evidence type="ECO:0000313" key="1">
    <source>
        <dbReference type="EMBL" id="KIJ97002.1"/>
    </source>
</evidence>
<name>A0A0C9XLL0_9AGAR</name>